<evidence type="ECO:0000256" key="1">
    <source>
        <dbReference type="SAM" id="SignalP"/>
    </source>
</evidence>
<evidence type="ECO:0000313" key="3">
    <source>
        <dbReference type="Proteomes" id="UP000263268"/>
    </source>
</evidence>
<keyword evidence="1" id="KW-0732">Signal</keyword>
<feature type="signal peptide" evidence="1">
    <location>
        <begin position="1"/>
        <end position="22"/>
    </location>
</feature>
<reference evidence="2 3" key="1">
    <citation type="journal article" date="2018" name="Nat. Biotechnol.">
        <title>A standardized bacterial taxonomy based on genome phylogeny substantially revises the tree of life.</title>
        <authorList>
            <person name="Parks D.H."/>
            <person name="Chuvochina M."/>
            <person name="Waite D.W."/>
            <person name="Rinke C."/>
            <person name="Skarshewski A."/>
            <person name="Chaumeil P.A."/>
            <person name="Hugenholtz P."/>
        </authorList>
    </citation>
    <scope>NUCLEOTIDE SEQUENCE [LARGE SCALE GENOMIC DNA]</scope>
    <source>
        <strain evidence="2">UBA10227</strain>
    </source>
</reference>
<name>A0A3D6BN32_9FLAO</name>
<gene>
    <name evidence="2" type="ORF">DHV22_03190</name>
</gene>
<evidence type="ECO:0000313" key="2">
    <source>
        <dbReference type="EMBL" id="HCY80666.1"/>
    </source>
</evidence>
<proteinExistence type="predicted"/>
<dbReference type="EMBL" id="DPRK01000052">
    <property type="protein sequence ID" value="HCY80666.1"/>
    <property type="molecule type" value="Genomic_DNA"/>
</dbReference>
<dbReference type="AlphaFoldDB" id="A0A3D6BN32"/>
<protein>
    <submittedName>
        <fullName evidence="2">Uncharacterized protein</fullName>
    </submittedName>
</protein>
<sequence length="85" mass="9936">MKKVIFMSFMALFMAISLTSCRDENKTQKEELIEEMQEKDADIEVKDRSNDTKIKMETEDKKVKIKEGDDGDTKIKVKEDNPDEM</sequence>
<feature type="chain" id="PRO_5017659201" evidence="1">
    <location>
        <begin position="23"/>
        <end position="85"/>
    </location>
</feature>
<comment type="caution">
    <text evidence="2">The sequence shown here is derived from an EMBL/GenBank/DDBJ whole genome shotgun (WGS) entry which is preliminary data.</text>
</comment>
<dbReference type="PROSITE" id="PS51257">
    <property type="entry name" value="PROKAR_LIPOPROTEIN"/>
    <property type="match status" value="1"/>
</dbReference>
<organism evidence="2 3">
    <name type="scientific">Xanthomarina gelatinilytica</name>
    <dbReference type="NCBI Taxonomy" id="1137281"/>
    <lineage>
        <taxon>Bacteria</taxon>
        <taxon>Pseudomonadati</taxon>
        <taxon>Bacteroidota</taxon>
        <taxon>Flavobacteriia</taxon>
        <taxon>Flavobacteriales</taxon>
        <taxon>Flavobacteriaceae</taxon>
        <taxon>Xanthomarina</taxon>
    </lineage>
</organism>
<accession>A0A3D6BN32</accession>
<dbReference type="Proteomes" id="UP000263268">
    <property type="component" value="Unassembled WGS sequence"/>
</dbReference>